<organism evidence="2 3">
    <name type="scientific">Dendrothele bispora (strain CBS 962.96)</name>
    <dbReference type="NCBI Taxonomy" id="1314807"/>
    <lineage>
        <taxon>Eukaryota</taxon>
        <taxon>Fungi</taxon>
        <taxon>Dikarya</taxon>
        <taxon>Basidiomycota</taxon>
        <taxon>Agaricomycotina</taxon>
        <taxon>Agaricomycetes</taxon>
        <taxon>Agaricomycetidae</taxon>
        <taxon>Agaricales</taxon>
        <taxon>Agaricales incertae sedis</taxon>
        <taxon>Dendrothele</taxon>
    </lineage>
</organism>
<reference evidence="2 3" key="1">
    <citation type="journal article" date="2019" name="Nat. Ecol. Evol.">
        <title>Megaphylogeny resolves global patterns of mushroom evolution.</title>
        <authorList>
            <person name="Varga T."/>
            <person name="Krizsan K."/>
            <person name="Foldi C."/>
            <person name="Dima B."/>
            <person name="Sanchez-Garcia M."/>
            <person name="Sanchez-Ramirez S."/>
            <person name="Szollosi G.J."/>
            <person name="Szarkandi J.G."/>
            <person name="Papp V."/>
            <person name="Albert L."/>
            <person name="Andreopoulos W."/>
            <person name="Angelini C."/>
            <person name="Antonin V."/>
            <person name="Barry K.W."/>
            <person name="Bougher N.L."/>
            <person name="Buchanan P."/>
            <person name="Buyck B."/>
            <person name="Bense V."/>
            <person name="Catcheside P."/>
            <person name="Chovatia M."/>
            <person name="Cooper J."/>
            <person name="Damon W."/>
            <person name="Desjardin D."/>
            <person name="Finy P."/>
            <person name="Geml J."/>
            <person name="Haridas S."/>
            <person name="Hughes K."/>
            <person name="Justo A."/>
            <person name="Karasinski D."/>
            <person name="Kautmanova I."/>
            <person name="Kiss B."/>
            <person name="Kocsube S."/>
            <person name="Kotiranta H."/>
            <person name="LaButti K.M."/>
            <person name="Lechner B.E."/>
            <person name="Liimatainen K."/>
            <person name="Lipzen A."/>
            <person name="Lukacs Z."/>
            <person name="Mihaltcheva S."/>
            <person name="Morgado L.N."/>
            <person name="Niskanen T."/>
            <person name="Noordeloos M.E."/>
            <person name="Ohm R.A."/>
            <person name="Ortiz-Santana B."/>
            <person name="Ovrebo C."/>
            <person name="Racz N."/>
            <person name="Riley R."/>
            <person name="Savchenko A."/>
            <person name="Shiryaev A."/>
            <person name="Soop K."/>
            <person name="Spirin V."/>
            <person name="Szebenyi C."/>
            <person name="Tomsovsky M."/>
            <person name="Tulloss R.E."/>
            <person name="Uehling J."/>
            <person name="Grigoriev I.V."/>
            <person name="Vagvolgyi C."/>
            <person name="Papp T."/>
            <person name="Martin F.M."/>
            <person name="Miettinen O."/>
            <person name="Hibbett D.S."/>
            <person name="Nagy L.G."/>
        </authorList>
    </citation>
    <scope>NUCLEOTIDE SEQUENCE [LARGE SCALE GENOMIC DNA]</scope>
    <source>
        <strain evidence="2 3">CBS 962.96</strain>
    </source>
</reference>
<evidence type="ECO:0000313" key="2">
    <source>
        <dbReference type="EMBL" id="THV08480.1"/>
    </source>
</evidence>
<dbReference type="Proteomes" id="UP000297245">
    <property type="component" value="Unassembled WGS sequence"/>
</dbReference>
<protein>
    <submittedName>
        <fullName evidence="2">Uncharacterized protein</fullName>
    </submittedName>
</protein>
<gene>
    <name evidence="2" type="ORF">K435DRAFT_832946</name>
</gene>
<evidence type="ECO:0000256" key="1">
    <source>
        <dbReference type="SAM" id="MobiDB-lite"/>
    </source>
</evidence>
<name>A0A4S8MYF4_DENBC</name>
<keyword evidence="3" id="KW-1185">Reference proteome</keyword>
<proteinExistence type="predicted"/>
<dbReference type="AlphaFoldDB" id="A0A4S8MYF4"/>
<feature type="compositionally biased region" description="Polar residues" evidence="1">
    <location>
        <begin position="104"/>
        <end position="126"/>
    </location>
</feature>
<dbReference type="OrthoDB" id="3230513at2759"/>
<feature type="non-terminal residue" evidence="2">
    <location>
        <position position="290"/>
    </location>
</feature>
<sequence>MSGPHFYSFPLTSSSGSTLLQTTRQDLFIPLAMSAQSGPIRRDMSYRKPVPAYIPSPPSSPSRLPQINTMICHSESTLPPLPDNWKDNVRQANELPGIMLSAPDDTSNDPNSSKFSDKASISQSSTERPKRGLPQIYRPPTPPLISDKKRKTPEESREYLTVPPSPISVRDSYYPPIAGISARSSVQGSLLTLTPQPSNRTDKTMVSSTHSAPEFRLSAWQSTETNQIDRWHDLPVLAMHIVKPLSKLAQTRLLEGAGLGGGGRLSEPCLMVVCTARIKDILRFSQDENP</sequence>
<feature type="region of interest" description="Disordered" evidence="1">
    <location>
        <begin position="98"/>
        <end position="163"/>
    </location>
</feature>
<dbReference type="EMBL" id="ML179035">
    <property type="protein sequence ID" value="THV08480.1"/>
    <property type="molecule type" value="Genomic_DNA"/>
</dbReference>
<accession>A0A4S8MYF4</accession>
<evidence type="ECO:0000313" key="3">
    <source>
        <dbReference type="Proteomes" id="UP000297245"/>
    </source>
</evidence>